<dbReference type="InterPro" id="IPR024983">
    <property type="entry name" value="CHAT_dom"/>
</dbReference>
<organism evidence="2 3">
    <name type="scientific">Rhodofomes roseus</name>
    <dbReference type="NCBI Taxonomy" id="34475"/>
    <lineage>
        <taxon>Eukaryota</taxon>
        <taxon>Fungi</taxon>
        <taxon>Dikarya</taxon>
        <taxon>Basidiomycota</taxon>
        <taxon>Agaricomycotina</taxon>
        <taxon>Agaricomycetes</taxon>
        <taxon>Polyporales</taxon>
        <taxon>Rhodofomes</taxon>
    </lineage>
</organism>
<sequence>MCGGDYSITEPGHKISDYVVSSYTPTLSALIKARQKVVEADPTILAICETQAKGHPALPGVIEEWKAIEDLAVKAQVSSHHLQDSDGTEANVLDNLHTASWLHMACHGVQDSENPLNSAFILHDGTLQLSQIIQQNLGQADFAFLSACQTAAGDLKLSDQAVHLAAGMLFAGFRTVIATMWSIKDEDGPEVARDVYAHLLDSKDSTQAGYALHKAVQNLRKKYTGTRVGVESTAPALALGWLMRAIRPKVQSS</sequence>
<dbReference type="STRING" id="34475.A0A4Y9Y0B7"/>
<evidence type="ECO:0000313" key="3">
    <source>
        <dbReference type="Proteomes" id="UP000298390"/>
    </source>
</evidence>
<evidence type="ECO:0000313" key="2">
    <source>
        <dbReference type="EMBL" id="TFY55368.1"/>
    </source>
</evidence>
<evidence type="ECO:0000259" key="1">
    <source>
        <dbReference type="Pfam" id="PF12770"/>
    </source>
</evidence>
<dbReference type="Proteomes" id="UP000298390">
    <property type="component" value="Unassembled WGS sequence"/>
</dbReference>
<dbReference type="Pfam" id="PF12770">
    <property type="entry name" value="CHAT"/>
    <property type="match status" value="1"/>
</dbReference>
<dbReference type="EMBL" id="SEKV01000597">
    <property type="protein sequence ID" value="TFY55368.1"/>
    <property type="molecule type" value="Genomic_DNA"/>
</dbReference>
<reference evidence="2 3" key="1">
    <citation type="submission" date="2019-01" db="EMBL/GenBank/DDBJ databases">
        <title>Genome sequencing of the rare red list fungi Fomitopsis rosea.</title>
        <authorList>
            <person name="Buettner E."/>
            <person name="Kellner H."/>
        </authorList>
    </citation>
    <scope>NUCLEOTIDE SEQUENCE [LARGE SCALE GENOMIC DNA]</scope>
    <source>
        <strain evidence="2 3">DSM 105464</strain>
    </source>
</reference>
<comment type="caution">
    <text evidence="2">The sequence shown here is derived from an EMBL/GenBank/DDBJ whole genome shotgun (WGS) entry which is preliminary data.</text>
</comment>
<proteinExistence type="predicted"/>
<name>A0A4Y9Y0B7_9APHY</name>
<protein>
    <recommendedName>
        <fullName evidence="1">CHAT domain-containing protein</fullName>
    </recommendedName>
</protein>
<feature type="domain" description="CHAT" evidence="1">
    <location>
        <begin position="20"/>
        <end position="221"/>
    </location>
</feature>
<dbReference type="AlphaFoldDB" id="A0A4Y9Y0B7"/>
<gene>
    <name evidence="2" type="ORF">EVJ58_g8295</name>
</gene>
<accession>A0A4Y9Y0B7</accession>